<accession>A0A8J3I078</accession>
<keyword evidence="3" id="KW-1185">Reference proteome</keyword>
<evidence type="ECO:0000313" key="2">
    <source>
        <dbReference type="EMBL" id="GHO43852.1"/>
    </source>
</evidence>
<feature type="region of interest" description="Disordered" evidence="1">
    <location>
        <begin position="1"/>
        <end position="23"/>
    </location>
</feature>
<dbReference type="AlphaFoldDB" id="A0A8J3I078"/>
<feature type="region of interest" description="Disordered" evidence="1">
    <location>
        <begin position="82"/>
        <end position="126"/>
    </location>
</feature>
<dbReference type="RefSeq" id="WP_220193300.1">
    <property type="nucleotide sequence ID" value="NZ_BNJF01000001.1"/>
</dbReference>
<name>A0A8J3I078_9CHLR</name>
<proteinExistence type="predicted"/>
<dbReference type="Proteomes" id="UP000612362">
    <property type="component" value="Unassembled WGS sequence"/>
</dbReference>
<protein>
    <submittedName>
        <fullName evidence="2">Uncharacterized protein</fullName>
    </submittedName>
</protein>
<evidence type="ECO:0000256" key="1">
    <source>
        <dbReference type="SAM" id="MobiDB-lite"/>
    </source>
</evidence>
<evidence type="ECO:0000313" key="3">
    <source>
        <dbReference type="Proteomes" id="UP000612362"/>
    </source>
</evidence>
<sequence>MTVTDHTQDISPDEEKKQRKKLAKREARLMLQVEEARKDVKKSEQKAAKAQKRLEEYKQALYNLELQLRQIREKQGGAVEEIAGTSDLDSDEISAPTSSTAVPEELSGVPVSTPLNRSKLQYRQLS</sequence>
<dbReference type="EMBL" id="BNJF01000001">
    <property type="protein sequence ID" value="GHO43852.1"/>
    <property type="molecule type" value="Genomic_DNA"/>
</dbReference>
<feature type="compositionally biased region" description="Polar residues" evidence="1">
    <location>
        <begin position="113"/>
        <end position="126"/>
    </location>
</feature>
<gene>
    <name evidence="2" type="ORF">KSX_20150</name>
</gene>
<organism evidence="2 3">
    <name type="scientific">Ktedonospora formicarum</name>
    <dbReference type="NCBI Taxonomy" id="2778364"/>
    <lineage>
        <taxon>Bacteria</taxon>
        <taxon>Bacillati</taxon>
        <taxon>Chloroflexota</taxon>
        <taxon>Ktedonobacteria</taxon>
        <taxon>Ktedonobacterales</taxon>
        <taxon>Ktedonobacteraceae</taxon>
        <taxon>Ktedonospora</taxon>
    </lineage>
</organism>
<comment type="caution">
    <text evidence="2">The sequence shown here is derived from an EMBL/GenBank/DDBJ whole genome shotgun (WGS) entry which is preliminary data.</text>
</comment>
<reference evidence="2" key="1">
    <citation type="submission" date="2020-10" db="EMBL/GenBank/DDBJ databases">
        <title>Taxonomic study of unclassified bacteria belonging to the class Ktedonobacteria.</title>
        <authorList>
            <person name="Yabe S."/>
            <person name="Wang C.M."/>
            <person name="Zheng Y."/>
            <person name="Sakai Y."/>
            <person name="Cavaletti L."/>
            <person name="Monciardini P."/>
            <person name="Donadio S."/>
        </authorList>
    </citation>
    <scope>NUCLEOTIDE SEQUENCE</scope>
    <source>
        <strain evidence="2">SOSP1-1</strain>
    </source>
</reference>